<organism evidence="12 13">
    <name type="scientific">Streptomyces nigrescens</name>
    <dbReference type="NCBI Taxonomy" id="1920"/>
    <lineage>
        <taxon>Bacteria</taxon>
        <taxon>Bacillati</taxon>
        <taxon>Actinomycetota</taxon>
        <taxon>Actinomycetes</taxon>
        <taxon>Kitasatosporales</taxon>
        <taxon>Streptomycetaceae</taxon>
        <taxon>Streptomyces</taxon>
    </lineage>
</organism>
<dbReference type="RefSeq" id="WP_266450128.1">
    <property type="nucleotide sequence ID" value="NZ_CP114203.1"/>
</dbReference>
<dbReference type="InterPro" id="IPR042078">
    <property type="entry name" value="Lys-tRNA-ligase_SC_fold"/>
</dbReference>
<dbReference type="Gene3D" id="1.10.10.350">
    <property type="match status" value="1"/>
</dbReference>
<dbReference type="PANTHER" id="PTHR37940:SF1">
    <property type="entry name" value="LYSINE--TRNA LIGASE"/>
    <property type="match status" value="1"/>
</dbReference>
<sequence>MAQQSTETDWVSRFADEVIAEAERRAPGKPVVCASGLSPSGPIHLGNLREVMTPHLVADEIRRRGYEVRHLISWDDYDRYRKVPAGVAGVDESWAEHIGKPLTSVPAPAGSAYPNWAEHFKAAMSEALAELGVEYDGISQTEQYTSGVYREQILHAMKHRAEIDAILGQYRTKKAPAKKSQKPVDEAELEAAEGSGAAAEDDGSGGSAGYFPYKPYCGQCAKDLTTVTSYDDETTELVYTCTECGFGETVRLSEFNRGKLVWKVDWPMRWAYEGVIFEPSGVDHSSPGSSFVVGGQIVRKIFDGDQPIGPMYAFVGISGMAKMSSSRGGVPTPGDALKIMEAPLLRWLYARRKPNQSFKIAFDQEIQRLYDEWDKLESKVADGSALPADAAAYSRAARTAAGELPRTPRPLPYRTLASVADITAGHDEQTLRILSDLDPDNPVTTLDETRPRLDRAEYWITTQVPAEQRTVVRAEPDEELLATLDEQSRGSLRLLLDGLDTHWSLDGLTTLVYGVPKVQAGLEPDAKPTPELKVAQRAFFALLYNLLVGRDTGPRLPTLLLAVGADRVRKLLGG</sequence>
<evidence type="ECO:0000256" key="11">
    <source>
        <dbReference type="SAM" id="MobiDB-lite"/>
    </source>
</evidence>
<evidence type="ECO:0000256" key="7">
    <source>
        <dbReference type="ARBA" id="ARBA00022917"/>
    </source>
</evidence>
<evidence type="ECO:0000256" key="2">
    <source>
        <dbReference type="ARBA" id="ARBA00005594"/>
    </source>
</evidence>
<dbReference type="InterPro" id="IPR020751">
    <property type="entry name" value="aa-tRNA-synth_I_codon-bd_sub2"/>
</dbReference>
<evidence type="ECO:0000256" key="9">
    <source>
        <dbReference type="ARBA" id="ARBA00048573"/>
    </source>
</evidence>
<dbReference type="HAMAP" id="MF_00177">
    <property type="entry name" value="Lys_tRNA_synth_class1"/>
    <property type="match status" value="1"/>
</dbReference>
<feature type="short sequence motif" description="'KMSKS' region" evidence="10">
    <location>
        <begin position="322"/>
        <end position="326"/>
    </location>
</feature>
<keyword evidence="4 10" id="KW-0436">Ligase</keyword>
<evidence type="ECO:0000256" key="1">
    <source>
        <dbReference type="ARBA" id="ARBA00004496"/>
    </source>
</evidence>
<keyword evidence="7 10" id="KW-0648">Protein biosynthesis</keyword>
<evidence type="ECO:0000256" key="6">
    <source>
        <dbReference type="ARBA" id="ARBA00022840"/>
    </source>
</evidence>
<dbReference type="PROSITE" id="PS00178">
    <property type="entry name" value="AA_TRNA_LIGASE_I"/>
    <property type="match status" value="1"/>
</dbReference>
<name>A0ABY7J805_STRNI</name>
<dbReference type="EMBL" id="CP114203">
    <property type="protein sequence ID" value="WAU06169.1"/>
    <property type="molecule type" value="Genomic_DNA"/>
</dbReference>
<dbReference type="NCBIfam" id="TIGR00467">
    <property type="entry name" value="lysS_arch"/>
    <property type="match status" value="1"/>
</dbReference>
<evidence type="ECO:0000256" key="5">
    <source>
        <dbReference type="ARBA" id="ARBA00022741"/>
    </source>
</evidence>
<accession>A0ABY7J805</accession>
<evidence type="ECO:0000313" key="12">
    <source>
        <dbReference type="EMBL" id="WAU06169.1"/>
    </source>
</evidence>
<feature type="region of interest" description="Disordered" evidence="11">
    <location>
        <begin position="174"/>
        <end position="204"/>
    </location>
</feature>
<evidence type="ECO:0000256" key="10">
    <source>
        <dbReference type="HAMAP-Rule" id="MF_00177"/>
    </source>
</evidence>
<dbReference type="SUPFAM" id="SSF52374">
    <property type="entry name" value="Nucleotidylyl transferase"/>
    <property type="match status" value="1"/>
</dbReference>
<comment type="subcellular location">
    <subcellularLocation>
        <location evidence="1 10">Cytoplasm</location>
    </subcellularLocation>
</comment>
<keyword evidence="6 10" id="KW-0067">ATP-binding</keyword>
<evidence type="ECO:0000313" key="13">
    <source>
        <dbReference type="Proteomes" id="UP001210169"/>
    </source>
</evidence>
<evidence type="ECO:0000256" key="8">
    <source>
        <dbReference type="ARBA" id="ARBA00023146"/>
    </source>
</evidence>
<dbReference type="InterPro" id="IPR002904">
    <property type="entry name" value="Lys-tRNA-ligase"/>
</dbReference>
<evidence type="ECO:0000256" key="3">
    <source>
        <dbReference type="ARBA" id="ARBA00022490"/>
    </source>
</evidence>
<keyword evidence="3 10" id="KW-0963">Cytoplasm</keyword>
<comment type="caution">
    <text evidence="10">Lacks conserved residue(s) required for the propagation of feature annotation.</text>
</comment>
<dbReference type="EC" id="6.1.1.6" evidence="10"/>
<comment type="catalytic activity">
    <reaction evidence="9 10">
        <text>tRNA(Lys) + L-lysine + ATP = L-lysyl-tRNA(Lys) + AMP + diphosphate</text>
        <dbReference type="Rhea" id="RHEA:20792"/>
        <dbReference type="Rhea" id="RHEA-COMP:9696"/>
        <dbReference type="Rhea" id="RHEA-COMP:9697"/>
        <dbReference type="ChEBI" id="CHEBI:30616"/>
        <dbReference type="ChEBI" id="CHEBI:32551"/>
        <dbReference type="ChEBI" id="CHEBI:33019"/>
        <dbReference type="ChEBI" id="CHEBI:78442"/>
        <dbReference type="ChEBI" id="CHEBI:78529"/>
        <dbReference type="ChEBI" id="CHEBI:456215"/>
        <dbReference type="EC" id="6.1.1.6"/>
    </reaction>
</comment>
<dbReference type="Gene3D" id="3.40.50.620">
    <property type="entry name" value="HUPs"/>
    <property type="match status" value="2"/>
</dbReference>
<gene>
    <name evidence="10 12" type="primary">lysS</name>
    <name evidence="12" type="ORF">STRNI_004645</name>
</gene>
<dbReference type="SUPFAM" id="SSF48163">
    <property type="entry name" value="An anticodon-binding domain of class I aminoacyl-tRNA synthetases"/>
    <property type="match status" value="1"/>
</dbReference>
<keyword evidence="5 10" id="KW-0547">Nucleotide-binding</keyword>
<proteinExistence type="inferred from homology"/>
<dbReference type="InterPro" id="IPR008925">
    <property type="entry name" value="aa_tRNA-synth_I_cd-bd_sf"/>
</dbReference>
<dbReference type="InterPro" id="IPR001412">
    <property type="entry name" value="aa-tRNA-synth_I_CS"/>
</dbReference>
<dbReference type="GeneID" id="301333804"/>
<feature type="short sequence motif" description="'HIGH' region" evidence="10">
    <location>
        <begin position="39"/>
        <end position="47"/>
    </location>
</feature>
<dbReference type="InterPro" id="IPR014729">
    <property type="entry name" value="Rossmann-like_a/b/a_fold"/>
</dbReference>
<dbReference type="PANTHER" id="PTHR37940">
    <property type="entry name" value="LYSINE--TRNA LIGASE"/>
    <property type="match status" value="1"/>
</dbReference>
<evidence type="ECO:0000256" key="4">
    <source>
        <dbReference type="ARBA" id="ARBA00022598"/>
    </source>
</evidence>
<dbReference type="Proteomes" id="UP001210169">
    <property type="component" value="Chromosome"/>
</dbReference>
<protein>
    <recommendedName>
        <fullName evidence="10">Lysine--tRNA ligase</fullName>
        <ecNumber evidence="10">6.1.1.6</ecNumber>
    </recommendedName>
    <alternativeName>
        <fullName evidence="10">Lysyl-tRNA synthetase</fullName>
        <shortName evidence="10">LysRS</shortName>
    </alternativeName>
</protein>
<keyword evidence="13" id="KW-1185">Reference proteome</keyword>
<keyword evidence="8 10" id="KW-0030">Aminoacyl-tRNA synthetase</keyword>
<dbReference type="GO" id="GO:0004824">
    <property type="term" value="F:lysine-tRNA ligase activity"/>
    <property type="evidence" value="ECO:0007669"/>
    <property type="project" value="UniProtKB-EC"/>
</dbReference>
<reference evidence="12 13" key="1">
    <citation type="submission" date="2022-12" db="EMBL/GenBank/DDBJ databases">
        <authorList>
            <person name="Ruckert C."/>
            <person name="Busche T."/>
            <person name="Kalinowski J."/>
            <person name="Wittmann C."/>
        </authorList>
    </citation>
    <scope>NUCLEOTIDE SEQUENCE [LARGE SCALE GENOMIC DNA]</scope>
    <source>
        <strain evidence="12 13">DSM 40276</strain>
    </source>
</reference>
<dbReference type="Gene3D" id="6.10.20.10">
    <property type="entry name" value="Lysine tRNA ligase, stem contact fold domain"/>
    <property type="match status" value="1"/>
</dbReference>
<comment type="similarity">
    <text evidence="2 10">Belongs to the class-I aminoacyl-tRNA synthetase family.</text>
</comment>
<dbReference type="Pfam" id="PF01921">
    <property type="entry name" value="tRNA-synt_1f"/>
    <property type="match status" value="1"/>
</dbReference>